<comment type="caution">
    <text evidence="2">The sequence shown here is derived from an EMBL/GenBank/DDBJ whole genome shotgun (WGS) entry which is preliminary data.</text>
</comment>
<protein>
    <recommendedName>
        <fullName evidence="4">Invasion protein IalB</fullName>
    </recommendedName>
</protein>
<dbReference type="Gene3D" id="2.60.40.1880">
    <property type="entry name" value="Invasion associated locus B (IalB) protein"/>
    <property type="match status" value="1"/>
</dbReference>
<dbReference type="Pfam" id="PF06776">
    <property type="entry name" value="IalB"/>
    <property type="match status" value="1"/>
</dbReference>
<evidence type="ECO:0000256" key="1">
    <source>
        <dbReference type="SAM" id="SignalP"/>
    </source>
</evidence>
<sequence length="184" mass="19431">MKSAGPILIKISGLEMMQARMLATAILALALSGAAANAQSPSLLSTFNDWAAYAHAGQKGKVCYALSKPTDMQPADRNHGEVFFFVSTRPGENVRDEPSFLVGYPFKEGSSVAVDIDGTKFAMFTKGDGSWVENAAEEQRLVTAMKAGHSMKLSGVSSRNTNTSYTVSLSGVTAAINAADKACQ</sequence>
<evidence type="ECO:0000313" key="3">
    <source>
        <dbReference type="Proteomes" id="UP000244081"/>
    </source>
</evidence>
<reference evidence="2 3" key="1">
    <citation type="submission" date="2018-04" db="EMBL/GenBank/DDBJ databases">
        <title>Genomic Encyclopedia of Archaeal and Bacterial Type Strains, Phase II (KMG-II): from individual species to whole genera.</title>
        <authorList>
            <person name="Goeker M."/>
        </authorList>
    </citation>
    <scope>NUCLEOTIDE SEQUENCE [LARGE SCALE GENOMIC DNA]</scope>
    <source>
        <strain evidence="2 3">DSM 23382</strain>
    </source>
</reference>
<dbReference type="InterPro" id="IPR038696">
    <property type="entry name" value="IalB_sf"/>
</dbReference>
<evidence type="ECO:0000313" key="2">
    <source>
        <dbReference type="EMBL" id="PTW63307.1"/>
    </source>
</evidence>
<gene>
    <name evidence="2" type="ORF">C8N35_1011358</name>
</gene>
<dbReference type="InterPro" id="IPR010642">
    <property type="entry name" value="Invasion_prot_B"/>
</dbReference>
<dbReference type="EMBL" id="QAYG01000001">
    <property type="protein sequence ID" value="PTW63307.1"/>
    <property type="molecule type" value="Genomic_DNA"/>
</dbReference>
<feature type="chain" id="PRO_5015518235" description="Invasion protein IalB" evidence="1">
    <location>
        <begin position="39"/>
        <end position="184"/>
    </location>
</feature>
<accession>A0A2T5VHR4</accession>
<feature type="signal peptide" evidence="1">
    <location>
        <begin position="1"/>
        <end position="38"/>
    </location>
</feature>
<name>A0A2T5VHR4_9HYPH</name>
<dbReference type="Proteomes" id="UP000244081">
    <property type="component" value="Unassembled WGS sequence"/>
</dbReference>
<proteinExistence type="predicted"/>
<dbReference type="AlphaFoldDB" id="A0A2T5VHR4"/>
<keyword evidence="1" id="KW-0732">Signal</keyword>
<organism evidence="2 3">
    <name type="scientific">Breoghania corrubedonensis</name>
    <dbReference type="NCBI Taxonomy" id="665038"/>
    <lineage>
        <taxon>Bacteria</taxon>
        <taxon>Pseudomonadati</taxon>
        <taxon>Pseudomonadota</taxon>
        <taxon>Alphaproteobacteria</taxon>
        <taxon>Hyphomicrobiales</taxon>
        <taxon>Stappiaceae</taxon>
        <taxon>Breoghania</taxon>
    </lineage>
</organism>
<evidence type="ECO:0008006" key="4">
    <source>
        <dbReference type="Google" id="ProtNLM"/>
    </source>
</evidence>
<keyword evidence="3" id="KW-1185">Reference proteome</keyword>